<sequence length="75" mass="8659">MNLRVRVVHYGQRHWYADIDDADDPQPDDPFWYVDHCRTQTQALDAACAALITLSTRARRGDRLYRVLEITGVAV</sequence>
<comment type="caution">
    <text evidence="1">The sequence shown here is derived from an EMBL/GenBank/DDBJ whole genome shotgun (WGS) entry which is preliminary data.</text>
</comment>
<proteinExistence type="predicted"/>
<evidence type="ECO:0000313" key="2">
    <source>
        <dbReference type="Proteomes" id="UP000295075"/>
    </source>
</evidence>
<dbReference type="EMBL" id="SMKA01000227">
    <property type="protein sequence ID" value="TDC21167.1"/>
    <property type="molecule type" value="Genomic_DNA"/>
</dbReference>
<keyword evidence="2" id="KW-1185">Reference proteome</keyword>
<accession>A0A4R4PGV0</accession>
<evidence type="ECO:0000313" key="1">
    <source>
        <dbReference type="EMBL" id="TDC21167.1"/>
    </source>
</evidence>
<dbReference type="OrthoDB" id="3830270at2"/>
<dbReference type="RefSeq" id="WP_132413791.1">
    <property type="nucleotide sequence ID" value="NZ_SMKA01000227.1"/>
</dbReference>
<gene>
    <name evidence="1" type="ORF">E1261_33945</name>
</gene>
<organism evidence="1 2">
    <name type="scientific">Kribbella albertanoniae</name>
    <dbReference type="NCBI Taxonomy" id="1266829"/>
    <lineage>
        <taxon>Bacteria</taxon>
        <taxon>Bacillati</taxon>
        <taxon>Actinomycetota</taxon>
        <taxon>Actinomycetes</taxon>
        <taxon>Propionibacteriales</taxon>
        <taxon>Kribbellaceae</taxon>
        <taxon>Kribbella</taxon>
    </lineage>
</organism>
<dbReference type="AlphaFoldDB" id="A0A4R4PGV0"/>
<protein>
    <recommendedName>
        <fullName evidence="3">DUF2188 domain-containing protein</fullName>
    </recommendedName>
</protein>
<dbReference type="Proteomes" id="UP000295075">
    <property type="component" value="Unassembled WGS sequence"/>
</dbReference>
<evidence type="ECO:0008006" key="3">
    <source>
        <dbReference type="Google" id="ProtNLM"/>
    </source>
</evidence>
<name>A0A4R4PGV0_9ACTN</name>
<reference evidence="1 2" key="1">
    <citation type="submission" date="2019-03" db="EMBL/GenBank/DDBJ databases">
        <title>Draft genome sequences of novel Actinobacteria.</title>
        <authorList>
            <person name="Sahin N."/>
            <person name="Ay H."/>
            <person name="Saygin H."/>
        </authorList>
    </citation>
    <scope>NUCLEOTIDE SEQUENCE [LARGE SCALE GENOMIC DNA]</scope>
    <source>
        <strain evidence="1 2">JCM 30547</strain>
    </source>
</reference>